<dbReference type="InterPro" id="IPR023665">
    <property type="entry name" value="ApgAM_prokaryotes"/>
</dbReference>
<gene>
    <name evidence="8" type="ORF">EDC57_2038</name>
</gene>
<dbReference type="NCBIfam" id="TIGR02535">
    <property type="entry name" value="hyp_Hser_kinase"/>
    <property type="match status" value="1"/>
</dbReference>
<keyword evidence="5" id="KW-0324">Glycolysis</keyword>
<comment type="similarity">
    <text evidence="4">Belongs to the BPG-independent phosphoglycerate mutase family. A-PGAM subfamily.</text>
</comment>
<dbReference type="AlphaFoldDB" id="A0A3N1Y1X3"/>
<keyword evidence="9" id="KW-1185">Reference proteome</keyword>
<evidence type="ECO:0000313" key="8">
    <source>
        <dbReference type="EMBL" id="ROR32825.1"/>
    </source>
</evidence>
<comment type="function">
    <text evidence="2">Catalyzes the interconversion of 2-phosphoglycerate and 3-phosphoglycerate.</text>
</comment>
<comment type="catalytic activity">
    <reaction evidence="1">
        <text>(2R)-2-phosphoglycerate = (2R)-3-phosphoglycerate</text>
        <dbReference type="Rhea" id="RHEA:15901"/>
        <dbReference type="ChEBI" id="CHEBI:58272"/>
        <dbReference type="ChEBI" id="CHEBI:58289"/>
        <dbReference type="EC" id="5.4.2.12"/>
    </reaction>
</comment>
<organism evidence="8 9">
    <name type="scientific">Inmirania thermothiophila</name>
    <dbReference type="NCBI Taxonomy" id="1750597"/>
    <lineage>
        <taxon>Bacteria</taxon>
        <taxon>Pseudomonadati</taxon>
        <taxon>Pseudomonadota</taxon>
        <taxon>Gammaproteobacteria</taxon>
        <taxon>Chromatiales</taxon>
        <taxon>Ectothiorhodospiraceae</taxon>
        <taxon>Inmirania</taxon>
    </lineage>
</organism>
<sequence>MKYLIVVGDGMSDEPVAALGGRTPLAAACTPHLDRMVRAGVGGAARLTPEGFEPGSDVANLGLLGCDVREGYTGRSPLEAAAMGVALGPGDVAFRCNLVSLAGEGTVMGDFSAGHIGSAEAAEIVADLDRRLGGDGIRFHAGVGYRHLMVWAGGSDAVRCVPPHDIMGRALAPHLPTGPGAERLRGLMEAARAILADHPVNRRRRARGEAAADGIWLWGQGRRPRLAPLAERFGVTGAMISAVDLLKGIALHLGMEVVEVPGATGWIDTDYEGKAAAAMAALDRHDLVCVHLEAPDEAGHAGRADLKVQAIEDLDRRLLGPLLAHLEARGGPWRALALPDHPTPVRLRTHAAGPVPFAACGEGIAPDGNTRYDEDLLAHPGRVFDPGHGLLPWFLGRG</sequence>
<keyword evidence="6" id="KW-0413">Isomerase</keyword>
<dbReference type="Pfam" id="PF01676">
    <property type="entry name" value="Metalloenzyme"/>
    <property type="match status" value="1"/>
</dbReference>
<evidence type="ECO:0000313" key="9">
    <source>
        <dbReference type="Proteomes" id="UP000276634"/>
    </source>
</evidence>
<evidence type="ECO:0000259" key="7">
    <source>
        <dbReference type="Pfam" id="PF01676"/>
    </source>
</evidence>
<comment type="caution">
    <text evidence="8">The sequence shown here is derived from an EMBL/GenBank/DDBJ whole genome shotgun (WGS) entry which is preliminary data.</text>
</comment>
<dbReference type="Gene3D" id="3.30.70.2130">
    <property type="entry name" value="Metalloenzyme domain"/>
    <property type="match status" value="1"/>
</dbReference>
<dbReference type="RefSeq" id="WP_123401722.1">
    <property type="nucleotide sequence ID" value="NZ_RJVI01000002.1"/>
</dbReference>
<dbReference type="InterPro" id="IPR004456">
    <property type="entry name" value="Pglycerate_mutase_ApgM"/>
</dbReference>
<comment type="pathway">
    <text evidence="3">Carbohydrate degradation.</text>
</comment>
<dbReference type="InterPro" id="IPR006124">
    <property type="entry name" value="Metalloenzyme"/>
</dbReference>
<dbReference type="Pfam" id="PF10143">
    <property type="entry name" value="PhosphMutase"/>
    <property type="match status" value="1"/>
</dbReference>
<evidence type="ECO:0000256" key="2">
    <source>
        <dbReference type="ARBA" id="ARBA00002315"/>
    </source>
</evidence>
<evidence type="ECO:0000256" key="3">
    <source>
        <dbReference type="ARBA" id="ARBA00004921"/>
    </source>
</evidence>
<dbReference type="InterPro" id="IPR042253">
    <property type="entry name" value="Pglycerate_mutase_ApgM_sf"/>
</dbReference>
<protein>
    <submittedName>
        <fullName evidence="8">Phosphoglycerate mutase</fullName>
    </submittedName>
</protein>
<reference evidence="8 9" key="1">
    <citation type="submission" date="2018-11" db="EMBL/GenBank/DDBJ databases">
        <title>Genomic Encyclopedia of Type Strains, Phase IV (KMG-IV): sequencing the most valuable type-strain genomes for metagenomic binning, comparative biology and taxonomic classification.</title>
        <authorList>
            <person name="Goeker M."/>
        </authorList>
    </citation>
    <scope>NUCLEOTIDE SEQUENCE [LARGE SCALE GENOMIC DNA]</scope>
    <source>
        <strain evidence="8 9">DSM 100275</strain>
    </source>
</reference>
<dbReference type="GO" id="GO:0004619">
    <property type="term" value="F:phosphoglycerate mutase activity"/>
    <property type="evidence" value="ECO:0007669"/>
    <property type="project" value="UniProtKB-EC"/>
</dbReference>
<dbReference type="NCBIfam" id="NF003242">
    <property type="entry name" value="PRK04200.1"/>
    <property type="match status" value="1"/>
</dbReference>
<dbReference type="GO" id="GO:0006096">
    <property type="term" value="P:glycolytic process"/>
    <property type="evidence" value="ECO:0007669"/>
    <property type="project" value="UniProtKB-KW"/>
</dbReference>
<dbReference type="CDD" id="cd16011">
    <property type="entry name" value="iPGM_like"/>
    <property type="match status" value="1"/>
</dbReference>
<accession>A0A3N1Y1X3</accession>
<dbReference type="Gene3D" id="3.40.720.10">
    <property type="entry name" value="Alkaline Phosphatase, subunit A"/>
    <property type="match status" value="1"/>
</dbReference>
<evidence type="ECO:0000256" key="1">
    <source>
        <dbReference type="ARBA" id="ARBA00000370"/>
    </source>
</evidence>
<feature type="domain" description="Metalloenzyme" evidence="7">
    <location>
        <begin position="1"/>
        <end position="375"/>
    </location>
</feature>
<dbReference type="PANTHER" id="PTHR31209:SF4">
    <property type="entry name" value="2,3-BISPHOSPHOGLYCERATE-INDEPENDENT PHOSPHOGLYCERATE MUTASE"/>
    <property type="match status" value="1"/>
</dbReference>
<dbReference type="Proteomes" id="UP000276634">
    <property type="component" value="Unassembled WGS sequence"/>
</dbReference>
<name>A0A3N1Y1X3_9GAMM</name>
<dbReference type="SUPFAM" id="SSF53649">
    <property type="entry name" value="Alkaline phosphatase-like"/>
    <property type="match status" value="1"/>
</dbReference>
<dbReference type="PANTHER" id="PTHR31209">
    <property type="entry name" value="COFACTOR-INDEPENDENT PHOSPHOGLYCERATE MUTASE"/>
    <property type="match status" value="1"/>
</dbReference>
<evidence type="ECO:0000256" key="4">
    <source>
        <dbReference type="ARBA" id="ARBA00005524"/>
    </source>
</evidence>
<dbReference type="EMBL" id="RJVI01000002">
    <property type="protein sequence ID" value="ROR32825.1"/>
    <property type="molecule type" value="Genomic_DNA"/>
</dbReference>
<dbReference type="InterPro" id="IPR017850">
    <property type="entry name" value="Alkaline_phosphatase_core_sf"/>
</dbReference>
<evidence type="ECO:0000256" key="5">
    <source>
        <dbReference type="ARBA" id="ARBA00023152"/>
    </source>
</evidence>
<dbReference type="NCBIfam" id="TIGR00306">
    <property type="entry name" value="apgM"/>
    <property type="match status" value="1"/>
</dbReference>
<dbReference type="PIRSF" id="PIRSF006392">
    <property type="entry name" value="IPGAM_arch"/>
    <property type="match status" value="1"/>
</dbReference>
<dbReference type="GO" id="GO:0046872">
    <property type="term" value="F:metal ion binding"/>
    <property type="evidence" value="ECO:0007669"/>
    <property type="project" value="InterPro"/>
</dbReference>
<dbReference type="OrthoDB" id="5295974at2"/>
<evidence type="ECO:0000256" key="6">
    <source>
        <dbReference type="ARBA" id="ARBA00023235"/>
    </source>
</evidence>
<proteinExistence type="inferred from homology"/>